<evidence type="ECO:0000313" key="2">
    <source>
        <dbReference type="EMBL" id="KAG9230238.1"/>
    </source>
</evidence>
<dbReference type="Pfam" id="PF23232">
    <property type="entry name" value="AAA_lid_13"/>
    <property type="match status" value="1"/>
</dbReference>
<dbReference type="InterPro" id="IPR056599">
    <property type="entry name" value="AAA_lid_fung"/>
</dbReference>
<keyword evidence="2" id="KW-0378">Hydrolase</keyword>
<keyword evidence="3" id="KW-1185">Reference proteome</keyword>
<evidence type="ECO:0000313" key="3">
    <source>
        <dbReference type="Proteomes" id="UP000824998"/>
    </source>
</evidence>
<dbReference type="Pfam" id="PF00004">
    <property type="entry name" value="AAA"/>
    <property type="match status" value="1"/>
</dbReference>
<name>A0A9P7YC04_9HELO</name>
<evidence type="ECO:0000259" key="1">
    <source>
        <dbReference type="SMART" id="SM00382"/>
    </source>
</evidence>
<dbReference type="Gene3D" id="3.40.50.300">
    <property type="entry name" value="P-loop containing nucleotide triphosphate hydrolases"/>
    <property type="match status" value="1"/>
</dbReference>
<sequence length="693" mass="80545">MLLQHHIAKLEGEKLELTRKKPEKQDEASAVQVVYEVNCARAHVPTQYFDKPIRYDPTSDMSHLQGQKPFPRNLELFLEQQRGAVSFLVYRVSECCRPVVVGDGEKPSDQKKETPHLEERIRVASSNLHETAKYLKKEYTVELEHFPTCKVGEEIKSPFLFYYHQRAFIKKLRTLPKEHQAQINLFRRHVESSFGDEFSRVDSMVSQKLITSQYLPYLFEPGKVIISLKDGTVSGFEQQDWPVARSWQKQQYTITGKYWDFDGEFSQKTKHLVIDFGEEKPYKKPISELDLIPLRLADSIAEEYLRKRGLNYWNCRFRRYMSHSDSVDQHEKLKSRYMLDLVTYQKMHKQFPDPKKGNVKVLSQKEMDADEPPEGNFVLLLPRTVLGFNMQAKQWVELQIDQLSEIDWNKEAFESLVVDLPVKELITALVTNQLSNERSTDLMDGKGTGLIILLHGTGKTLTAESVAELAEKPLYRVTCGDIGTNPQEVEEYLKTILLLGKTWECVVLLDEADVFLEQRGLRDLQRNALVSVFLRVLEYYDGILILTSNRVGTFDEAFKSRIQLALHYEDLEEWQRRSIWENFIRRLSSFAPPPPPPALKRTPSLPYTGRDLGIDTADLTKHVEELAKQKMNGRQIRNAITTARQLAMYKKARMDYEHLKHVIEVAGKFDRYLFELHEEVDDNQIARDDGLRL</sequence>
<feature type="domain" description="AAA+ ATPase" evidence="1">
    <location>
        <begin position="448"/>
        <end position="572"/>
    </location>
</feature>
<dbReference type="GO" id="GO:0005524">
    <property type="term" value="F:ATP binding"/>
    <property type="evidence" value="ECO:0007669"/>
    <property type="project" value="InterPro"/>
</dbReference>
<dbReference type="Pfam" id="PF22942">
    <property type="entry name" value="DUF7025"/>
    <property type="match status" value="1"/>
</dbReference>
<dbReference type="InterPro" id="IPR003959">
    <property type="entry name" value="ATPase_AAA_core"/>
</dbReference>
<dbReference type="SMART" id="SM00382">
    <property type="entry name" value="AAA"/>
    <property type="match status" value="1"/>
</dbReference>
<dbReference type="PANTHER" id="PTHR46411">
    <property type="entry name" value="FAMILY ATPASE, PUTATIVE-RELATED"/>
    <property type="match status" value="1"/>
</dbReference>
<dbReference type="InterPro" id="IPR027417">
    <property type="entry name" value="P-loop_NTPase"/>
</dbReference>
<organism evidence="2 3">
    <name type="scientific">Amylocarpus encephaloides</name>
    <dbReference type="NCBI Taxonomy" id="45428"/>
    <lineage>
        <taxon>Eukaryota</taxon>
        <taxon>Fungi</taxon>
        <taxon>Dikarya</taxon>
        <taxon>Ascomycota</taxon>
        <taxon>Pezizomycotina</taxon>
        <taxon>Leotiomycetes</taxon>
        <taxon>Helotiales</taxon>
        <taxon>Helotiales incertae sedis</taxon>
        <taxon>Amylocarpus</taxon>
    </lineage>
</organism>
<dbReference type="GO" id="GO:0016887">
    <property type="term" value="F:ATP hydrolysis activity"/>
    <property type="evidence" value="ECO:0007669"/>
    <property type="project" value="InterPro"/>
</dbReference>
<accession>A0A9P7YC04</accession>
<dbReference type="PANTHER" id="PTHR46411:SF2">
    <property type="entry name" value="AAA+ ATPASE DOMAIN-CONTAINING PROTEIN"/>
    <property type="match status" value="1"/>
</dbReference>
<dbReference type="OrthoDB" id="10042665at2759"/>
<proteinExistence type="predicted"/>
<comment type="caution">
    <text evidence="2">The sequence shown here is derived from an EMBL/GenBank/DDBJ whole genome shotgun (WGS) entry which is preliminary data.</text>
</comment>
<dbReference type="AlphaFoldDB" id="A0A9P7YC04"/>
<dbReference type="EMBL" id="MU251690">
    <property type="protein sequence ID" value="KAG9230238.1"/>
    <property type="molecule type" value="Genomic_DNA"/>
</dbReference>
<dbReference type="InterPro" id="IPR003593">
    <property type="entry name" value="AAA+_ATPase"/>
</dbReference>
<protein>
    <submittedName>
        <fullName evidence="2">P-loop containing nucleoside triphosphate hydrolase protein</fullName>
    </submittedName>
</protein>
<dbReference type="SUPFAM" id="SSF52540">
    <property type="entry name" value="P-loop containing nucleoside triphosphate hydrolases"/>
    <property type="match status" value="1"/>
</dbReference>
<dbReference type="Proteomes" id="UP000824998">
    <property type="component" value="Unassembled WGS sequence"/>
</dbReference>
<dbReference type="InterPro" id="IPR054289">
    <property type="entry name" value="DUF7025"/>
</dbReference>
<gene>
    <name evidence="2" type="ORF">BJ875DRAFT_385610</name>
</gene>
<reference evidence="2" key="1">
    <citation type="journal article" date="2021" name="IMA Fungus">
        <title>Genomic characterization of three marine fungi, including Emericellopsis atlantica sp. nov. with signatures of a generalist lifestyle and marine biomass degradation.</title>
        <authorList>
            <person name="Hagestad O.C."/>
            <person name="Hou L."/>
            <person name="Andersen J.H."/>
            <person name="Hansen E.H."/>
            <person name="Altermark B."/>
            <person name="Li C."/>
            <person name="Kuhnert E."/>
            <person name="Cox R.J."/>
            <person name="Crous P.W."/>
            <person name="Spatafora J.W."/>
            <person name="Lail K."/>
            <person name="Amirebrahimi M."/>
            <person name="Lipzen A."/>
            <person name="Pangilinan J."/>
            <person name="Andreopoulos W."/>
            <person name="Hayes R.D."/>
            <person name="Ng V."/>
            <person name="Grigoriev I.V."/>
            <person name="Jackson S.A."/>
            <person name="Sutton T.D.S."/>
            <person name="Dobson A.D.W."/>
            <person name="Rama T."/>
        </authorList>
    </citation>
    <scope>NUCLEOTIDE SEQUENCE</scope>
    <source>
        <strain evidence="2">TRa018bII</strain>
    </source>
</reference>